<comment type="caution">
    <text evidence="8">The sequence shown here is derived from an EMBL/GenBank/DDBJ whole genome shotgun (WGS) entry which is preliminary data.</text>
</comment>
<feature type="transmembrane region" description="Helical" evidence="6">
    <location>
        <begin position="54"/>
        <end position="73"/>
    </location>
</feature>
<evidence type="ECO:0000256" key="3">
    <source>
        <dbReference type="ARBA" id="ARBA00022989"/>
    </source>
</evidence>
<accession>A0A409YTH3</accession>
<feature type="domain" description="EamA" evidence="7">
    <location>
        <begin position="58"/>
        <end position="195"/>
    </location>
</feature>
<protein>
    <recommendedName>
        <fullName evidence="7">EamA domain-containing protein</fullName>
    </recommendedName>
</protein>
<dbReference type="PANTHER" id="PTHR22911">
    <property type="entry name" value="ACYL-MALONYL CONDENSING ENZYME-RELATED"/>
    <property type="match status" value="1"/>
</dbReference>
<proteinExistence type="predicted"/>
<evidence type="ECO:0000256" key="4">
    <source>
        <dbReference type="ARBA" id="ARBA00023136"/>
    </source>
</evidence>
<name>A0A409YTH3_9AGAR</name>
<organism evidence="8 9">
    <name type="scientific">Gymnopilus dilepis</name>
    <dbReference type="NCBI Taxonomy" id="231916"/>
    <lineage>
        <taxon>Eukaryota</taxon>
        <taxon>Fungi</taxon>
        <taxon>Dikarya</taxon>
        <taxon>Basidiomycota</taxon>
        <taxon>Agaricomycotina</taxon>
        <taxon>Agaricomycetes</taxon>
        <taxon>Agaricomycetidae</taxon>
        <taxon>Agaricales</taxon>
        <taxon>Agaricineae</taxon>
        <taxon>Hymenogastraceae</taxon>
        <taxon>Gymnopilus</taxon>
    </lineage>
</organism>
<comment type="subcellular location">
    <subcellularLocation>
        <location evidence="1">Membrane</location>
        <topology evidence="1">Multi-pass membrane protein</topology>
    </subcellularLocation>
</comment>
<dbReference type="InterPro" id="IPR037185">
    <property type="entry name" value="EmrE-like"/>
</dbReference>
<evidence type="ECO:0000313" key="8">
    <source>
        <dbReference type="EMBL" id="PPR06302.1"/>
    </source>
</evidence>
<feature type="transmembrane region" description="Helical" evidence="6">
    <location>
        <begin position="153"/>
        <end position="173"/>
    </location>
</feature>
<keyword evidence="4 6" id="KW-0472">Membrane</keyword>
<feature type="transmembrane region" description="Helical" evidence="6">
    <location>
        <begin position="93"/>
        <end position="114"/>
    </location>
</feature>
<dbReference type="STRING" id="231916.A0A409YTH3"/>
<dbReference type="EMBL" id="NHYE01000347">
    <property type="protein sequence ID" value="PPR06302.1"/>
    <property type="molecule type" value="Genomic_DNA"/>
</dbReference>
<feature type="transmembrane region" description="Helical" evidence="6">
    <location>
        <begin position="255"/>
        <end position="274"/>
    </location>
</feature>
<keyword evidence="2 6" id="KW-0812">Transmembrane</keyword>
<dbReference type="Pfam" id="PF00892">
    <property type="entry name" value="EamA"/>
    <property type="match status" value="2"/>
</dbReference>
<feature type="transmembrane region" description="Helical" evidence="6">
    <location>
        <begin position="286"/>
        <end position="304"/>
    </location>
</feature>
<dbReference type="Gene3D" id="1.10.3730.20">
    <property type="match status" value="1"/>
</dbReference>
<dbReference type="GO" id="GO:0016020">
    <property type="term" value="C:membrane"/>
    <property type="evidence" value="ECO:0007669"/>
    <property type="project" value="UniProtKB-SubCell"/>
</dbReference>
<feature type="domain" description="EamA" evidence="7">
    <location>
        <begin position="229"/>
        <end position="357"/>
    </location>
</feature>
<feature type="compositionally biased region" description="Polar residues" evidence="5">
    <location>
        <begin position="389"/>
        <end position="400"/>
    </location>
</feature>
<feature type="region of interest" description="Disordered" evidence="5">
    <location>
        <begin position="21"/>
        <end position="40"/>
    </location>
</feature>
<keyword evidence="3 6" id="KW-1133">Transmembrane helix</keyword>
<feature type="transmembrane region" description="Helical" evidence="6">
    <location>
        <begin position="185"/>
        <end position="203"/>
    </location>
</feature>
<evidence type="ECO:0000259" key="7">
    <source>
        <dbReference type="Pfam" id="PF00892"/>
    </source>
</evidence>
<dbReference type="PANTHER" id="PTHR22911:SF6">
    <property type="entry name" value="SOLUTE CARRIER FAMILY 35 MEMBER G1"/>
    <property type="match status" value="1"/>
</dbReference>
<dbReference type="OrthoDB" id="306876at2759"/>
<evidence type="ECO:0000313" key="9">
    <source>
        <dbReference type="Proteomes" id="UP000284706"/>
    </source>
</evidence>
<keyword evidence="9" id="KW-1185">Reference proteome</keyword>
<evidence type="ECO:0000256" key="5">
    <source>
        <dbReference type="SAM" id="MobiDB-lite"/>
    </source>
</evidence>
<feature type="region of interest" description="Disordered" evidence="5">
    <location>
        <begin position="363"/>
        <end position="400"/>
    </location>
</feature>
<feature type="transmembrane region" description="Helical" evidence="6">
    <location>
        <begin position="341"/>
        <end position="359"/>
    </location>
</feature>
<evidence type="ECO:0000256" key="1">
    <source>
        <dbReference type="ARBA" id="ARBA00004141"/>
    </source>
</evidence>
<dbReference type="Proteomes" id="UP000284706">
    <property type="component" value="Unassembled WGS sequence"/>
</dbReference>
<dbReference type="SUPFAM" id="SSF103481">
    <property type="entry name" value="Multidrug resistance efflux transporter EmrE"/>
    <property type="match status" value="2"/>
</dbReference>
<dbReference type="InParanoid" id="A0A409YTH3"/>
<evidence type="ECO:0000256" key="2">
    <source>
        <dbReference type="ARBA" id="ARBA00022692"/>
    </source>
</evidence>
<gene>
    <name evidence="8" type="ORF">CVT26_005134</name>
</gene>
<feature type="compositionally biased region" description="Basic and acidic residues" evidence="5">
    <location>
        <begin position="375"/>
        <end position="385"/>
    </location>
</feature>
<feature type="transmembrane region" description="Helical" evidence="6">
    <location>
        <begin position="126"/>
        <end position="147"/>
    </location>
</feature>
<dbReference type="InterPro" id="IPR000620">
    <property type="entry name" value="EamA_dom"/>
</dbReference>
<dbReference type="AlphaFoldDB" id="A0A409YTH3"/>
<sequence>MSSKGASGAALTVPVPEPLARPASRATTTSGWEDEIGAPSSPMQKFNRSFREGWKRNTGLLLFVAAQAFYAMMDTAVKVLHGVDPPVTTLQLIFVRMGITFLCCMVYMYIAGVPDPLLGPKGIRHLLILRGFGGFFGLLGIYYSLQYLSLSDAVVLTFLTPTCTGIAGSILLGETFHVKHAIASLVSLFGVILIARPPFIFGGPADLPGGSRPGESVTPAERLLAVGAGMLGVLGSTTAYTTIRAIGKRAHPMHNMVFFSMVCVVVSSIGMATTNTPFVIPRRIDWLSLLLMIGIFGFAAQMLMTMGLQRDAAGRVTMALYTSIVFAVILEYIFFHTTPPPLSIVGTTLIISSAMYIALSKEKEKASPLPVSSPTERDGLERPLLSREGSVNSYDGRTSK</sequence>
<reference evidence="8 9" key="1">
    <citation type="journal article" date="2018" name="Evol. Lett.">
        <title>Horizontal gene cluster transfer increased hallucinogenic mushroom diversity.</title>
        <authorList>
            <person name="Reynolds H.T."/>
            <person name="Vijayakumar V."/>
            <person name="Gluck-Thaler E."/>
            <person name="Korotkin H.B."/>
            <person name="Matheny P.B."/>
            <person name="Slot J.C."/>
        </authorList>
    </citation>
    <scope>NUCLEOTIDE SEQUENCE [LARGE SCALE GENOMIC DNA]</scope>
    <source>
        <strain evidence="8 9">SRW20</strain>
    </source>
</reference>
<feature type="transmembrane region" description="Helical" evidence="6">
    <location>
        <begin position="316"/>
        <end position="335"/>
    </location>
</feature>
<evidence type="ECO:0000256" key="6">
    <source>
        <dbReference type="SAM" id="Phobius"/>
    </source>
</evidence>